<dbReference type="PROSITE" id="PS51318">
    <property type="entry name" value="TAT"/>
    <property type="match status" value="1"/>
</dbReference>
<dbReference type="InterPro" id="IPR013222">
    <property type="entry name" value="Glyco_hyd_98_carb-bd"/>
</dbReference>
<dbReference type="RefSeq" id="WP_249237340.1">
    <property type="nucleotide sequence ID" value="NZ_CP094473.1"/>
</dbReference>
<feature type="chain" id="PRO_5045256144" evidence="1">
    <location>
        <begin position="23"/>
        <end position="188"/>
    </location>
</feature>
<accession>A0ABU3TWQ4</accession>
<protein>
    <submittedName>
        <fullName evidence="3">NPCBM/NEW2 domain-containing protein</fullName>
    </submittedName>
</protein>
<evidence type="ECO:0000259" key="2">
    <source>
        <dbReference type="Pfam" id="PF08305"/>
    </source>
</evidence>
<dbReference type="InterPro" id="IPR008979">
    <property type="entry name" value="Galactose-bd-like_sf"/>
</dbReference>
<dbReference type="InterPro" id="IPR006311">
    <property type="entry name" value="TAT_signal"/>
</dbReference>
<evidence type="ECO:0000313" key="3">
    <source>
        <dbReference type="EMBL" id="MDU8687705.1"/>
    </source>
</evidence>
<dbReference type="EMBL" id="JAWHPR010000002">
    <property type="protein sequence ID" value="MDU8687705.1"/>
    <property type="molecule type" value="Genomic_DNA"/>
</dbReference>
<proteinExistence type="predicted"/>
<dbReference type="Pfam" id="PF08305">
    <property type="entry name" value="NPCBM"/>
    <property type="match status" value="1"/>
</dbReference>
<evidence type="ECO:0000313" key="4">
    <source>
        <dbReference type="Proteomes" id="UP001263246"/>
    </source>
</evidence>
<name>A0ABU3TWQ4_9FIRM</name>
<organism evidence="3 4">
    <name type="scientific">Faecalibacterium wellingii</name>
    <dbReference type="NCBI Taxonomy" id="2929491"/>
    <lineage>
        <taxon>Bacteria</taxon>
        <taxon>Bacillati</taxon>
        <taxon>Bacillota</taxon>
        <taxon>Clostridia</taxon>
        <taxon>Eubacteriales</taxon>
        <taxon>Oscillospiraceae</taxon>
        <taxon>Faecalibacterium</taxon>
    </lineage>
</organism>
<dbReference type="PROSITE" id="PS51257">
    <property type="entry name" value="PROKAR_LIPOPROTEIN"/>
    <property type="match status" value="1"/>
</dbReference>
<sequence length="188" mass="20410">MMKKIDRRKFLKVMGAAGVACAMTALTGCGGGGAGGSAPAPDGSTPLSYLKPLNGKVDWSNKEPKDPFGNTYANGVNYVVCSTGYGITGGERLESLIFFHSAEYSIDKKYKKLTMKLNPHEGMEEDASAWVNIYGDGKLIKTSPTIVQKTKETVEFEVDITDVEYLKVEVGAKYIGGEVILWDVKLWP</sequence>
<feature type="domain" description="Glycosyl hydrolase family 98 putative carbohydrate-binding module" evidence="2">
    <location>
        <begin position="102"/>
        <end position="172"/>
    </location>
</feature>
<feature type="signal peptide" evidence="1">
    <location>
        <begin position="1"/>
        <end position="22"/>
    </location>
</feature>
<dbReference type="SUPFAM" id="SSF49785">
    <property type="entry name" value="Galactose-binding domain-like"/>
    <property type="match status" value="1"/>
</dbReference>
<dbReference type="Gene3D" id="2.60.120.1060">
    <property type="entry name" value="NPCBM/NEW2 domain"/>
    <property type="match status" value="1"/>
</dbReference>
<dbReference type="Proteomes" id="UP001263246">
    <property type="component" value="Unassembled WGS sequence"/>
</dbReference>
<keyword evidence="4" id="KW-1185">Reference proteome</keyword>
<gene>
    <name evidence="3" type="ORF">RX402_02910</name>
</gene>
<evidence type="ECO:0000256" key="1">
    <source>
        <dbReference type="SAM" id="SignalP"/>
    </source>
</evidence>
<keyword evidence="1" id="KW-0732">Signal</keyword>
<comment type="caution">
    <text evidence="3">The sequence shown here is derived from an EMBL/GenBank/DDBJ whole genome shotgun (WGS) entry which is preliminary data.</text>
</comment>
<dbReference type="InterPro" id="IPR038637">
    <property type="entry name" value="NPCBM_sf"/>
</dbReference>
<reference evidence="3 4" key="1">
    <citation type="submission" date="2023-10" db="EMBL/GenBank/DDBJ databases">
        <title>Host Genetic Regulation of Human Gut Microbial Structural Variation.</title>
        <authorList>
            <person name="Harmsen H.J.M."/>
        </authorList>
    </citation>
    <scope>NUCLEOTIDE SEQUENCE [LARGE SCALE GENOMIC DNA]</scope>
    <source>
        <strain evidence="3 4">HTF-F</strain>
    </source>
</reference>